<evidence type="ECO:0000256" key="4">
    <source>
        <dbReference type="SAM" id="Phobius"/>
    </source>
</evidence>
<comment type="caution">
    <text evidence="6">The sequence shown here is derived from an EMBL/GenBank/DDBJ whole genome shotgun (WGS) entry which is preliminary data.</text>
</comment>
<dbReference type="GO" id="GO:0016020">
    <property type="term" value="C:membrane"/>
    <property type="evidence" value="ECO:0007669"/>
    <property type="project" value="InterPro"/>
</dbReference>
<accession>A0A3S0QYB0</accession>
<evidence type="ECO:0000256" key="3">
    <source>
        <dbReference type="ARBA" id="ARBA00023012"/>
    </source>
</evidence>
<name>A0A3S0QYB0_9GAMM</name>
<keyword evidence="4" id="KW-1133">Transmembrane helix</keyword>
<dbReference type="GO" id="GO:0046983">
    <property type="term" value="F:protein dimerization activity"/>
    <property type="evidence" value="ECO:0007669"/>
    <property type="project" value="InterPro"/>
</dbReference>
<dbReference type="CDD" id="cd16917">
    <property type="entry name" value="HATPase_UhpB-NarQ-NarX-like"/>
    <property type="match status" value="1"/>
</dbReference>
<dbReference type="Gene3D" id="3.30.565.10">
    <property type="entry name" value="Histidine kinase-like ATPase, C-terminal domain"/>
    <property type="match status" value="1"/>
</dbReference>
<dbReference type="InterPro" id="IPR036890">
    <property type="entry name" value="HATPase_C_sf"/>
</dbReference>
<dbReference type="GO" id="GO:0000155">
    <property type="term" value="F:phosphorelay sensor kinase activity"/>
    <property type="evidence" value="ECO:0007669"/>
    <property type="project" value="InterPro"/>
</dbReference>
<dbReference type="SMART" id="SM00387">
    <property type="entry name" value="HATPase_c"/>
    <property type="match status" value="1"/>
</dbReference>
<dbReference type="AlphaFoldDB" id="A0A3S0QYB0"/>
<dbReference type="InterPro" id="IPR003594">
    <property type="entry name" value="HATPase_dom"/>
</dbReference>
<dbReference type="InterPro" id="IPR013783">
    <property type="entry name" value="Ig-like_fold"/>
</dbReference>
<dbReference type="Pfam" id="PF07494">
    <property type="entry name" value="Reg_prop"/>
    <property type="match status" value="2"/>
</dbReference>
<gene>
    <name evidence="6" type="ORF">EKH79_03615</name>
</gene>
<feature type="transmembrane region" description="Helical" evidence="4">
    <location>
        <begin position="734"/>
        <end position="753"/>
    </location>
</feature>
<dbReference type="InterPro" id="IPR011712">
    <property type="entry name" value="Sig_transdc_His_kin_sub3_dim/P"/>
</dbReference>
<dbReference type="SUPFAM" id="SSF55874">
    <property type="entry name" value="ATPase domain of HSP90 chaperone/DNA topoisomerase II/histidine kinase"/>
    <property type="match status" value="1"/>
</dbReference>
<protein>
    <recommendedName>
        <fullName evidence="5">Histidine kinase/HSP90-like ATPase domain-containing protein</fullName>
    </recommendedName>
</protein>
<keyword evidence="7" id="KW-1185">Reference proteome</keyword>
<dbReference type="Pfam" id="PF02518">
    <property type="entry name" value="HATPase_c"/>
    <property type="match status" value="1"/>
</dbReference>
<feature type="domain" description="Histidine kinase/HSP90-like ATPase" evidence="5">
    <location>
        <begin position="872"/>
        <end position="969"/>
    </location>
</feature>
<evidence type="ECO:0000256" key="1">
    <source>
        <dbReference type="ARBA" id="ARBA00022679"/>
    </source>
</evidence>
<dbReference type="PANTHER" id="PTHR24421">
    <property type="entry name" value="NITRATE/NITRITE SENSOR PROTEIN NARX-RELATED"/>
    <property type="match status" value="1"/>
</dbReference>
<evidence type="ECO:0000313" key="7">
    <source>
        <dbReference type="Proteomes" id="UP000267077"/>
    </source>
</evidence>
<dbReference type="InterPro" id="IPR011123">
    <property type="entry name" value="Y_Y_Y"/>
</dbReference>
<reference evidence="6 7" key="1">
    <citation type="submission" date="2018-12" db="EMBL/GenBank/DDBJ databases">
        <title>Dyella dinghuensis sp. nov. DHOA06 and Dyella choica sp. nov. 4M-K27, isolated from forest soil.</title>
        <authorList>
            <person name="Qiu L.-H."/>
            <person name="Gao Z.-H."/>
        </authorList>
    </citation>
    <scope>NUCLEOTIDE SEQUENCE [LARGE SCALE GENOMIC DNA]</scope>
    <source>
        <strain evidence="6 7">DHOA06</strain>
    </source>
</reference>
<dbReference type="Pfam" id="PF07730">
    <property type="entry name" value="HisKA_3"/>
    <property type="match status" value="1"/>
</dbReference>
<keyword evidence="4" id="KW-0812">Transmembrane</keyword>
<dbReference type="Proteomes" id="UP000267077">
    <property type="component" value="Unassembled WGS sequence"/>
</dbReference>
<dbReference type="Pfam" id="PF07495">
    <property type="entry name" value="Y_Y_Y"/>
    <property type="match status" value="1"/>
</dbReference>
<dbReference type="Gene3D" id="1.20.5.1930">
    <property type="match status" value="1"/>
</dbReference>
<proteinExistence type="predicted"/>
<dbReference type="PANTHER" id="PTHR24421:SF62">
    <property type="entry name" value="SENSORY TRANSDUCTION HISTIDINE KINASE"/>
    <property type="match status" value="1"/>
</dbReference>
<dbReference type="InterPro" id="IPR011110">
    <property type="entry name" value="Reg_prop"/>
</dbReference>
<organism evidence="6 7">
    <name type="scientific">Dyella dinghuensis</name>
    <dbReference type="NCBI Taxonomy" id="1920169"/>
    <lineage>
        <taxon>Bacteria</taxon>
        <taxon>Pseudomonadati</taxon>
        <taxon>Pseudomonadota</taxon>
        <taxon>Gammaproteobacteria</taxon>
        <taxon>Lysobacterales</taxon>
        <taxon>Rhodanobacteraceae</taxon>
        <taxon>Dyella</taxon>
    </lineage>
</organism>
<evidence type="ECO:0000313" key="6">
    <source>
        <dbReference type="EMBL" id="RUL65811.1"/>
    </source>
</evidence>
<dbReference type="InterPro" id="IPR050482">
    <property type="entry name" value="Sensor_HK_TwoCompSys"/>
</dbReference>
<dbReference type="InterPro" id="IPR015943">
    <property type="entry name" value="WD40/YVTN_repeat-like_dom_sf"/>
</dbReference>
<keyword evidence="4" id="KW-0472">Membrane</keyword>
<keyword evidence="1" id="KW-0808">Transferase</keyword>
<sequence length="978" mass="106654">MTRRGLLGRMKSLLPIRACVVVRHLARWCLLICLVAAAAVHAGAVPAKPAFLQLPQLQRTLFTVKDGLPSTIYAITEDKDGYLWLGAPTGLFRFDGLNVVPMLKGQLPPEVITALYGDKDGNLWIGGLHGTVTRVHNGIAEQMDRGLSGSTVMSFKQMADGSLWLVTATKVYRLVDGAWRPVGPSDGIDAKFVWVTGTGVDGSYWIFTASGAYRLRPGAQRFEHDTVDNGIAAMANLPTAAVYPSGGVSADLIVDRTGALWIPTNGKLARLHTDNQSGQQQLVTENIEASDSHSDIQVTADFSDSQGNVWIATPEGLEQFRATRFIPLVLPLPVYWPALIEDSDHALWVVSSSATPPLHIGETVTVHPEIDGFAPCITSGPDGSVWFSGDKGIEHYINGRVSEVPIPPVPGQKASSANPRPYWLDMQLASDGSLWVSMRFSGITRWDGHIWTTIDPHAATSIQFEGTRTWLAYTSGKLKSIDQGKTTVYTAQSGLDLGALTKLRQGISGLWIAGDGGIVVKTGAHFHRLVGTHGERFENATDVIQLTNGDVWIASPRGLYRVTGAEVLSALAVADHAVAYTLFDQADGVESPRNLVASDNGRLWVSLRQGVASIDALHMPPIPAAPHVSIESINDHDVRFSGASIPALEKGTRSVTIGYAAPTLSTPSESHFRYLLKGIDDDWQVASDRREAHYANLGYGHYLFQVEASNADGVWAQQPTVLAFQILPEFYQTWWFKVLCFALAIAGLSLLYLMHLRHIYAQLDARARERENMARDFHDTILQNFQSLLMHVEVAARSVTEDTARQKLDKALSVTENALNEGRDKIGELRSLAEPLEDLPTDIAHLANRLSEVYPTAFSMHVEGKPRSLNATAAGDVHAIVGELVTNAFRHSGASDLHVELHYGRRELNITVVDNGRGMDPSALVRGKSGHWGLQGIRERARRIGGRFTIGTAPSGKGTRAALRISARFVYAGRQWLR</sequence>
<dbReference type="Gene3D" id="2.60.40.10">
    <property type="entry name" value="Immunoglobulins"/>
    <property type="match status" value="1"/>
</dbReference>
<dbReference type="Gene3D" id="2.130.10.10">
    <property type="entry name" value="YVTN repeat-like/Quinoprotein amine dehydrogenase"/>
    <property type="match status" value="3"/>
</dbReference>
<evidence type="ECO:0000256" key="2">
    <source>
        <dbReference type="ARBA" id="ARBA00022777"/>
    </source>
</evidence>
<keyword evidence="2" id="KW-0418">Kinase</keyword>
<evidence type="ECO:0000259" key="5">
    <source>
        <dbReference type="SMART" id="SM00387"/>
    </source>
</evidence>
<keyword evidence="3" id="KW-0902">Two-component regulatory system</keyword>
<dbReference type="SUPFAM" id="SSF63829">
    <property type="entry name" value="Calcium-dependent phosphotriesterase"/>
    <property type="match status" value="2"/>
</dbReference>
<dbReference type="EMBL" id="RYZR01000003">
    <property type="protein sequence ID" value="RUL65811.1"/>
    <property type="molecule type" value="Genomic_DNA"/>
</dbReference>